<reference evidence="1 2" key="1">
    <citation type="submission" date="2021-01" db="EMBL/GenBank/DDBJ databases">
        <title>Streptomyces acididurans sp. nov., isolated from a peat swamp forest soil.</title>
        <authorList>
            <person name="Chantavorakit T."/>
            <person name="Duangmal K."/>
        </authorList>
    </citation>
    <scope>NUCLEOTIDE SEQUENCE [LARGE SCALE GENOMIC DNA]</scope>
    <source>
        <strain evidence="1 2">KK5PA1</strain>
    </source>
</reference>
<protein>
    <submittedName>
        <fullName evidence="1">Uncharacterized protein</fullName>
    </submittedName>
</protein>
<gene>
    <name evidence="1" type="ORF">ITX44_28660</name>
</gene>
<sequence length="239" mass="25957">MKQPNAVRRRRRTALITTSAAVLGVLAGGLLGYDIQDHRAPTPLPPLTGAMPVQPAGAGPVPKALPLAQDRDAVYRGDLLKLLVPTPKGDKEENRSWMSLADYAEDFENPAGAFTGLVDHQYQRGADAEWTDRKSSYFTVHLVQYRDDAAPWTPQEMLYQANLASGDSHYGASLDVPGTVDGQVWGSAHPQSDPGYEPIYSGHGQARVGNIYVEVWVDASKPVKASAVLALMKKQLVRL</sequence>
<evidence type="ECO:0000313" key="1">
    <source>
        <dbReference type="EMBL" id="MBM9508457.1"/>
    </source>
</evidence>
<name>A0ABS2TYP6_9ACTN</name>
<evidence type="ECO:0000313" key="2">
    <source>
        <dbReference type="Proteomes" id="UP000749040"/>
    </source>
</evidence>
<comment type="caution">
    <text evidence="1">The sequence shown here is derived from an EMBL/GenBank/DDBJ whole genome shotgun (WGS) entry which is preliminary data.</text>
</comment>
<organism evidence="1 2">
    <name type="scientific">Actinacidiphila acididurans</name>
    <dbReference type="NCBI Taxonomy" id="2784346"/>
    <lineage>
        <taxon>Bacteria</taxon>
        <taxon>Bacillati</taxon>
        <taxon>Actinomycetota</taxon>
        <taxon>Actinomycetes</taxon>
        <taxon>Kitasatosporales</taxon>
        <taxon>Streptomycetaceae</taxon>
        <taxon>Actinacidiphila</taxon>
    </lineage>
</organism>
<proteinExistence type="predicted"/>
<keyword evidence="2" id="KW-1185">Reference proteome</keyword>
<accession>A0ABS2TYP6</accession>
<dbReference type="Proteomes" id="UP000749040">
    <property type="component" value="Unassembled WGS sequence"/>
</dbReference>
<dbReference type="EMBL" id="JADKYB010000018">
    <property type="protein sequence ID" value="MBM9508457.1"/>
    <property type="molecule type" value="Genomic_DNA"/>
</dbReference>
<dbReference type="RefSeq" id="WP_205360472.1">
    <property type="nucleotide sequence ID" value="NZ_JADKYB010000018.1"/>
</dbReference>